<keyword evidence="1" id="KW-0472">Membrane</keyword>
<name>A0A316ZAX9_9BASI</name>
<feature type="transmembrane region" description="Helical" evidence="1">
    <location>
        <begin position="35"/>
        <end position="54"/>
    </location>
</feature>
<dbReference type="OrthoDB" id="202415at2759"/>
<sequence>MFASGSSSPPSLPLPGGKSLSTSPLAAFGRARARYLLVSGALTVLLLLFFVFGADDAAAPHRLGHALHSAKWSQWWHGSAKTPGEEEIPPLTVDEQVAGGPVAHLYDDRKWVNGSGRTDLSYDTPFNRDDLTLCEDECDAFFPGLWKEIDRSVKYFTEVVKYDKEYLEYACDDGIWTHMRVVVYNNRLYIKSYKQSDFTRSQAALALLNLAVMTSREKLPNVEFCIGLQDWGSRGKFGLDRSPDLEDNWLMPDYGWWSWPEHVGSYQEHREKTLHVEQQTPWEQKINKLMWRGSMRVGTADRESLMAVAQGHDWNDIRALDWEDKSTQVPMADHCKWKFHGFPEGNTYSGRLRYLQNCRVVIVTHEPRWIQHWTHLNNADWNSMDQNIVYVPKALGEGQGVLVHDNQGHESYDRTWERLPETMDALLSDDAHAKRIADNQWTFFRERYISPASAACYWRKLLWGFSKAQLYTVDLRGDETSYHSFVLKGMKSPTDNFNH</sequence>
<evidence type="ECO:0000313" key="4">
    <source>
        <dbReference type="Proteomes" id="UP000245946"/>
    </source>
</evidence>
<dbReference type="InterPro" id="IPR051091">
    <property type="entry name" value="O-Glucosyltr/Glycosyltrsf_90"/>
</dbReference>
<keyword evidence="4" id="KW-1185">Reference proteome</keyword>
<organism evidence="3 4">
    <name type="scientific">Tilletiopsis washingtonensis</name>
    <dbReference type="NCBI Taxonomy" id="58919"/>
    <lineage>
        <taxon>Eukaryota</taxon>
        <taxon>Fungi</taxon>
        <taxon>Dikarya</taxon>
        <taxon>Basidiomycota</taxon>
        <taxon>Ustilaginomycotina</taxon>
        <taxon>Exobasidiomycetes</taxon>
        <taxon>Entylomatales</taxon>
        <taxon>Entylomatales incertae sedis</taxon>
        <taxon>Tilletiopsis</taxon>
    </lineage>
</organism>
<dbReference type="AlphaFoldDB" id="A0A316ZAX9"/>
<dbReference type="PANTHER" id="PTHR12203">
    <property type="entry name" value="KDEL LYS-ASP-GLU-LEU CONTAINING - RELATED"/>
    <property type="match status" value="1"/>
</dbReference>
<proteinExistence type="predicted"/>
<dbReference type="PANTHER" id="PTHR12203:SF107">
    <property type="entry name" value="GLYCOSYL TRANSFERASE CAP10 DOMAIN-CONTAINING PROTEIN"/>
    <property type="match status" value="1"/>
</dbReference>
<dbReference type="RefSeq" id="XP_025598457.1">
    <property type="nucleotide sequence ID" value="XM_025742331.1"/>
</dbReference>
<gene>
    <name evidence="3" type="ORF">FA09DRAFT_329799</name>
</gene>
<accession>A0A316ZAX9</accession>
<reference evidence="3 4" key="1">
    <citation type="journal article" date="2018" name="Mol. Biol. Evol.">
        <title>Broad Genomic Sampling Reveals a Smut Pathogenic Ancestry of the Fungal Clade Ustilaginomycotina.</title>
        <authorList>
            <person name="Kijpornyongpan T."/>
            <person name="Mondo S.J."/>
            <person name="Barry K."/>
            <person name="Sandor L."/>
            <person name="Lee J."/>
            <person name="Lipzen A."/>
            <person name="Pangilinan J."/>
            <person name="LaButti K."/>
            <person name="Hainaut M."/>
            <person name="Henrissat B."/>
            <person name="Grigoriev I.V."/>
            <person name="Spatafora J.W."/>
            <person name="Aime M.C."/>
        </authorList>
    </citation>
    <scope>NUCLEOTIDE SEQUENCE [LARGE SCALE GENOMIC DNA]</scope>
    <source>
        <strain evidence="3 4">MCA 4186</strain>
    </source>
</reference>
<evidence type="ECO:0000259" key="2">
    <source>
        <dbReference type="SMART" id="SM00672"/>
    </source>
</evidence>
<evidence type="ECO:0000313" key="3">
    <source>
        <dbReference type="EMBL" id="PWN98178.1"/>
    </source>
</evidence>
<keyword evidence="1" id="KW-1133">Transmembrane helix</keyword>
<keyword evidence="1" id="KW-0812">Transmembrane</keyword>
<evidence type="ECO:0000256" key="1">
    <source>
        <dbReference type="SAM" id="Phobius"/>
    </source>
</evidence>
<dbReference type="GeneID" id="37269875"/>
<dbReference type="InterPro" id="IPR006598">
    <property type="entry name" value="CAP10"/>
</dbReference>
<dbReference type="Proteomes" id="UP000245946">
    <property type="component" value="Unassembled WGS sequence"/>
</dbReference>
<dbReference type="SMART" id="SM00672">
    <property type="entry name" value="CAP10"/>
    <property type="match status" value="1"/>
</dbReference>
<dbReference type="EMBL" id="KZ819292">
    <property type="protein sequence ID" value="PWN98178.1"/>
    <property type="molecule type" value="Genomic_DNA"/>
</dbReference>
<feature type="domain" description="Glycosyl transferase CAP10" evidence="2">
    <location>
        <begin position="218"/>
        <end position="472"/>
    </location>
</feature>
<dbReference type="Pfam" id="PF05686">
    <property type="entry name" value="Glyco_transf_90"/>
    <property type="match status" value="1"/>
</dbReference>
<protein>
    <recommendedName>
        <fullName evidence="2">Glycosyl transferase CAP10 domain-containing protein</fullName>
    </recommendedName>
</protein>